<keyword evidence="2" id="KW-1185">Reference proteome</keyword>
<evidence type="ECO:0000313" key="2">
    <source>
        <dbReference type="Proteomes" id="UP000799755"/>
    </source>
</evidence>
<gene>
    <name evidence="1" type="ORF">BDR25DRAFT_396146</name>
</gene>
<accession>A0ACB6QFZ0</accession>
<dbReference type="EMBL" id="MU003529">
    <property type="protein sequence ID" value="KAF2465415.1"/>
    <property type="molecule type" value="Genomic_DNA"/>
</dbReference>
<proteinExistence type="predicted"/>
<evidence type="ECO:0000313" key="1">
    <source>
        <dbReference type="EMBL" id="KAF2465415.1"/>
    </source>
</evidence>
<dbReference type="Proteomes" id="UP000799755">
    <property type="component" value="Unassembled WGS sequence"/>
</dbReference>
<name>A0ACB6QFZ0_9PLEO</name>
<organism evidence="1 2">
    <name type="scientific">Lindgomyces ingoldianus</name>
    <dbReference type="NCBI Taxonomy" id="673940"/>
    <lineage>
        <taxon>Eukaryota</taxon>
        <taxon>Fungi</taxon>
        <taxon>Dikarya</taxon>
        <taxon>Ascomycota</taxon>
        <taxon>Pezizomycotina</taxon>
        <taxon>Dothideomycetes</taxon>
        <taxon>Pleosporomycetidae</taxon>
        <taxon>Pleosporales</taxon>
        <taxon>Lindgomycetaceae</taxon>
        <taxon>Lindgomyces</taxon>
    </lineage>
</organism>
<protein>
    <submittedName>
        <fullName evidence="1">Uncharacterized protein</fullName>
    </submittedName>
</protein>
<reference evidence="1" key="1">
    <citation type="journal article" date="2020" name="Stud. Mycol.">
        <title>101 Dothideomycetes genomes: a test case for predicting lifestyles and emergence of pathogens.</title>
        <authorList>
            <person name="Haridas S."/>
            <person name="Albert R."/>
            <person name="Binder M."/>
            <person name="Bloem J."/>
            <person name="Labutti K."/>
            <person name="Salamov A."/>
            <person name="Andreopoulos B."/>
            <person name="Baker S."/>
            <person name="Barry K."/>
            <person name="Bills G."/>
            <person name="Bluhm B."/>
            <person name="Cannon C."/>
            <person name="Castanera R."/>
            <person name="Culley D."/>
            <person name="Daum C."/>
            <person name="Ezra D."/>
            <person name="Gonzalez J."/>
            <person name="Henrissat B."/>
            <person name="Kuo A."/>
            <person name="Liang C."/>
            <person name="Lipzen A."/>
            <person name="Lutzoni F."/>
            <person name="Magnuson J."/>
            <person name="Mondo S."/>
            <person name="Nolan M."/>
            <person name="Ohm R."/>
            <person name="Pangilinan J."/>
            <person name="Park H.-J."/>
            <person name="Ramirez L."/>
            <person name="Alfaro M."/>
            <person name="Sun H."/>
            <person name="Tritt A."/>
            <person name="Yoshinaga Y."/>
            <person name="Zwiers L.-H."/>
            <person name="Turgeon B."/>
            <person name="Goodwin S."/>
            <person name="Spatafora J."/>
            <person name="Crous P."/>
            <person name="Grigoriev I."/>
        </authorList>
    </citation>
    <scope>NUCLEOTIDE SEQUENCE</scope>
    <source>
        <strain evidence="1">ATCC 200398</strain>
    </source>
</reference>
<comment type="caution">
    <text evidence="1">The sequence shown here is derived from an EMBL/GenBank/DDBJ whole genome shotgun (WGS) entry which is preliminary data.</text>
</comment>
<sequence length="385" mass="44298">MGNLPPSAYPLLISVSRHRGVTSYLKDAPDFLTVLASTCAALTGNSQRFKRNWRRDSREPSFFLSCPSVDHELWLAVAEYAILRDGLISKPVNHPHFLRRTRRGLDVYGLSSVLKIPIVRFHLATHFNDGCRRESLSLAYHWDKMKPQDLAFERAFIYQPPSRKSPTHLDIKPPTKPCENSDSCEYRILHNGICFMWWFGGVRIRSRLGGSPFFETSQFCPLTASEQTRYFLQFESHSISSFLLRQSHHPLAADHQPIDGISANEQEDAVSNLPVMGEHKDRYNWSRLLPPNDLTIKSPIRKIHFGYFTVPYPSFNSLKSFITLKTDELWQSDYPPFPSANAYSFTHTQSPLSCFRNFECHFTFSSWLTLFITPQSAFHSHDPAH</sequence>